<dbReference type="SFLD" id="SFLDG01180">
    <property type="entry name" value="SUF1"/>
    <property type="match status" value="1"/>
</dbReference>
<dbReference type="GO" id="GO:0005737">
    <property type="term" value="C:cytoplasm"/>
    <property type="evidence" value="ECO:0007669"/>
    <property type="project" value="TreeGrafter"/>
</dbReference>
<sequence>MTEISHWVWCAVGVVGFIVLVILVKFLFGAIQKLRSKQRLRKWETKTSGSETLIVHCPPWAKTLPSPSPFVMKVLTYLRIAGIPYELDHTDVFGGKGKTPWISVNGENIADSEFIIAFLTKKFGKNLKGNYSDEQLAVATAVRIMLDEHLFWGMALERFVFGSPDKMARVFHLPRLVVMILKRMIRGRAEGQGIGVHTESDIIEIMSKDIRTVSKILGNKKFILGDEPCSEDAGIFGQLSQFFWGLPNNPYEVLLNGECKNLGDYCLRFCWPYTLKNKRS</sequence>
<evidence type="ECO:0000259" key="4">
    <source>
        <dbReference type="Pfam" id="PF17172"/>
    </source>
</evidence>
<dbReference type="SFLD" id="SFLDS00019">
    <property type="entry name" value="Glutathione_Transferase_(cytos"/>
    <property type="match status" value="1"/>
</dbReference>
<organism evidence="5 6">
    <name type="scientific">Allacma fusca</name>
    <dbReference type="NCBI Taxonomy" id="39272"/>
    <lineage>
        <taxon>Eukaryota</taxon>
        <taxon>Metazoa</taxon>
        <taxon>Ecdysozoa</taxon>
        <taxon>Arthropoda</taxon>
        <taxon>Hexapoda</taxon>
        <taxon>Collembola</taxon>
        <taxon>Symphypleona</taxon>
        <taxon>Sminthuridae</taxon>
        <taxon>Allacma</taxon>
    </lineage>
</organism>
<keyword evidence="2" id="KW-0812">Transmembrane</keyword>
<dbReference type="SFLD" id="SFLDG01200">
    <property type="entry name" value="SUF1.1"/>
    <property type="match status" value="1"/>
</dbReference>
<dbReference type="AlphaFoldDB" id="A0A8J2LT03"/>
<keyword evidence="6" id="KW-1185">Reference proteome</keyword>
<evidence type="ECO:0008006" key="7">
    <source>
        <dbReference type="Google" id="ProtNLM"/>
    </source>
</evidence>
<dbReference type="InterPro" id="IPR012336">
    <property type="entry name" value="Thioredoxin-like_fold"/>
</dbReference>
<feature type="transmembrane region" description="Helical" evidence="2">
    <location>
        <begin position="6"/>
        <end position="31"/>
    </location>
</feature>
<dbReference type="OrthoDB" id="5809458at2759"/>
<dbReference type="Pfam" id="PF17171">
    <property type="entry name" value="GST_C_6"/>
    <property type="match status" value="1"/>
</dbReference>
<dbReference type="Pfam" id="PF17172">
    <property type="entry name" value="GST_N_4"/>
    <property type="match status" value="1"/>
</dbReference>
<keyword evidence="2" id="KW-0472">Membrane</keyword>
<dbReference type="Proteomes" id="UP000708208">
    <property type="component" value="Unassembled WGS sequence"/>
</dbReference>
<name>A0A8J2LT03_9HEXA</name>
<dbReference type="EMBL" id="CAJVCH010571426">
    <property type="protein sequence ID" value="CAG7837488.1"/>
    <property type="molecule type" value="Genomic_DNA"/>
</dbReference>
<dbReference type="CDD" id="cd03193">
    <property type="entry name" value="GST_C_Metaxin"/>
    <property type="match status" value="1"/>
</dbReference>
<dbReference type="PANTHER" id="PTHR12289:SF41">
    <property type="entry name" value="FAILED AXON CONNECTIONS-RELATED"/>
    <property type="match status" value="1"/>
</dbReference>
<evidence type="ECO:0000313" key="6">
    <source>
        <dbReference type="Proteomes" id="UP000708208"/>
    </source>
</evidence>
<dbReference type="InterPro" id="IPR050931">
    <property type="entry name" value="Mito_Protein_Transport_Metaxin"/>
</dbReference>
<dbReference type="InterPro" id="IPR026928">
    <property type="entry name" value="FAX/IsoI-like"/>
</dbReference>
<feature type="domain" description="Metaxin glutathione S-transferase" evidence="3">
    <location>
        <begin position="207"/>
        <end position="268"/>
    </location>
</feature>
<reference evidence="5" key="1">
    <citation type="submission" date="2021-06" db="EMBL/GenBank/DDBJ databases">
        <authorList>
            <person name="Hodson N. C."/>
            <person name="Mongue J. A."/>
            <person name="Jaron S. K."/>
        </authorList>
    </citation>
    <scope>NUCLEOTIDE SEQUENCE</scope>
</reference>
<proteinExistence type="inferred from homology"/>
<evidence type="ECO:0000259" key="3">
    <source>
        <dbReference type="Pfam" id="PF17171"/>
    </source>
</evidence>
<comment type="similarity">
    <text evidence="1">Belongs to the FAX family.</text>
</comment>
<keyword evidence="2" id="KW-1133">Transmembrane helix</keyword>
<evidence type="ECO:0000313" key="5">
    <source>
        <dbReference type="EMBL" id="CAG7837488.1"/>
    </source>
</evidence>
<protein>
    <recommendedName>
        <fullName evidence="7">Failed axon connections homolog</fullName>
    </recommendedName>
</protein>
<comment type="caution">
    <text evidence="5">The sequence shown here is derived from an EMBL/GenBank/DDBJ whole genome shotgun (WGS) entry which is preliminary data.</text>
</comment>
<dbReference type="InterPro" id="IPR033468">
    <property type="entry name" value="Metaxin_GST"/>
</dbReference>
<dbReference type="PANTHER" id="PTHR12289">
    <property type="entry name" value="METAXIN RELATED"/>
    <property type="match status" value="1"/>
</dbReference>
<gene>
    <name evidence="5" type="ORF">AFUS01_LOCUS46595</name>
</gene>
<accession>A0A8J2LT03</accession>
<evidence type="ECO:0000256" key="2">
    <source>
        <dbReference type="SAM" id="Phobius"/>
    </source>
</evidence>
<evidence type="ECO:0000256" key="1">
    <source>
        <dbReference type="ARBA" id="ARBA00006475"/>
    </source>
</evidence>
<dbReference type="InterPro" id="IPR040079">
    <property type="entry name" value="Glutathione_S-Trfase"/>
</dbReference>
<feature type="domain" description="Thioredoxin-like fold" evidence="4">
    <location>
        <begin position="69"/>
        <end position="160"/>
    </location>
</feature>